<dbReference type="InterPro" id="IPR013535">
    <property type="entry name" value="PUL_dom"/>
</dbReference>
<feature type="domain" description="PUL" evidence="1">
    <location>
        <begin position="1"/>
        <end position="181"/>
    </location>
</feature>
<dbReference type="InParanoid" id="A0A168PY50"/>
<gene>
    <name evidence="2" type="primary">ABSGL_08994.1 scaffold 10666</name>
</gene>
<dbReference type="EMBL" id="LT554066">
    <property type="protein sequence ID" value="SAM03176.1"/>
    <property type="molecule type" value="Genomic_DNA"/>
</dbReference>
<dbReference type="PROSITE" id="PS51396">
    <property type="entry name" value="PUL"/>
    <property type="match status" value="1"/>
</dbReference>
<dbReference type="STRING" id="4829.A0A168PY50"/>
<keyword evidence="3" id="KW-1185">Reference proteome</keyword>
<evidence type="ECO:0000313" key="2">
    <source>
        <dbReference type="EMBL" id="SAM03176.1"/>
    </source>
</evidence>
<dbReference type="AlphaFoldDB" id="A0A168PY50"/>
<evidence type="ECO:0000313" key="3">
    <source>
        <dbReference type="Proteomes" id="UP000078561"/>
    </source>
</evidence>
<dbReference type="OrthoDB" id="21221at2759"/>
<reference evidence="2" key="1">
    <citation type="submission" date="2016-04" db="EMBL/GenBank/DDBJ databases">
        <authorList>
            <person name="Evans L.H."/>
            <person name="Alamgir A."/>
            <person name="Owens N."/>
            <person name="Weber N.D."/>
            <person name="Virtaneva K."/>
            <person name="Barbian K."/>
            <person name="Babar A."/>
            <person name="Rosenke K."/>
        </authorList>
    </citation>
    <scope>NUCLEOTIDE SEQUENCE [LARGE SCALE GENOMIC DNA]</scope>
    <source>
        <strain evidence="2">CBS 101.48</strain>
    </source>
</reference>
<organism evidence="2">
    <name type="scientific">Absidia glauca</name>
    <name type="common">Pin mould</name>
    <dbReference type="NCBI Taxonomy" id="4829"/>
    <lineage>
        <taxon>Eukaryota</taxon>
        <taxon>Fungi</taxon>
        <taxon>Fungi incertae sedis</taxon>
        <taxon>Mucoromycota</taxon>
        <taxon>Mucoromycotina</taxon>
        <taxon>Mucoromycetes</taxon>
        <taxon>Mucorales</taxon>
        <taxon>Cunninghamellaceae</taxon>
        <taxon>Absidia</taxon>
    </lineage>
</organism>
<dbReference type="Pfam" id="PF08324">
    <property type="entry name" value="PUL"/>
    <property type="match status" value="1"/>
</dbReference>
<dbReference type="Gene3D" id="1.25.10.10">
    <property type="entry name" value="Leucine-rich Repeat Variant"/>
    <property type="match status" value="1"/>
</dbReference>
<sequence length="190" mass="20808">MNTVQHELESTGAQTPKATWMMILRLACNIFAHPVLVTTYFTSHLASSHRGILTQLLITSLLAHDTQVRQTAASLAFNCSTRVMAERLQNEKDNGDAQEDDDWQVEIVSAVVDALSKETDPDITHKLLACLSKLLFLAPANSSLPDLLSVLDVCGTIDGKKKDAIISSTPVVELARDIHLMIDKSLSDKL</sequence>
<proteinExistence type="predicted"/>
<dbReference type="OMA" id="FETISCI"/>
<dbReference type="Proteomes" id="UP000078561">
    <property type="component" value="Unassembled WGS sequence"/>
</dbReference>
<accession>A0A168PY50</accession>
<dbReference type="InterPro" id="IPR011989">
    <property type="entry name" value="ARM-like"/>
</dbReference>
<name>A0A168PY50_ABSGL</name>
<evidence type="ECO:0000259" key="1">
    <source>
        <dbReference type="PROSITE" id="PS51396"/>
    </source>
</evidence>
<protein>
    <recommendedName>
        <fullName evidence="1">PUL domain-containing protein</fullName>
    </recommendedName>
</protein>